<dbReference type="EMBL" id="JAPMLT010000012">
    <property type="protein sequence ID" value="MCX7571637.1"/>
    <property type="molecule type" value="Genomic_DNA"/>
</dbReference>
<gene>
    <name evidence="1" type="ORF">OS242_16975</name>
</gene>
<dbReference type="SUPFAM" id="SSF82171">
    <property type="entry name" value="DPP6 N-terminal domain-like"/>
    <property type="match status" value="1"/>
</dbReference>
<name>A0ABT3X416_9BACL</name>
<accession>A0ABT3X416</accession>
<keyword evidence="2" id="KW-1185">Reference proteome</keyword>
<proteinExistence type="predicted"/>
<comment type="caution">
    <text evidence="1">The sequence shown here is derived from an EMBL/GenBank/DDBJ whole genome shotgun (WGS) entry which is preliminary data.</text>
</comment>
<organism evidence="1 2">
    <name type="scientific">Tumebacillus lacus</name>
    <dbReference type="NCBI Taxonomy" id="2995335"/>
    <lineage>
        <taxon>Bacteria</taxon>
        <taxon>Bacillati</taxon>
        <taxon>Bacillota</taxon>
        <taxon>Bacilli</taxon>
        <taxon>Bacillales</taxon>
        <taxon>Alicyclobacillaceae</taxon>
        <taxon>Tumebacillus</taxon>
    </lineage>
</organism>
<dbReference type="Gene3D" id="2.120.10.30">
    <property type="entry name" value="TolB, C-terminal domain"/>
    <property type="match status" value="1"/>
</dbReference>
<evidence type="ECO:0008006" key="3">
    <source>
        <dbReference type="Google" id="ProtNLM"/>
    </source>
</evidence>
<dbReference type="InterPro" id="IPR011042">
    <property type="entry name" value="6-blade_b-propeller_TolB-like"/>
</dbReference>
<dbReference type="RefSeq" id="WP_267152887.1">
    <property type="nucleotide sequence ID" value="NZ_JAPMLT010000012.1"/>
</dbReference>
<sequence length="246" mass="27806">MTNDLKNSYGYQKIRMLDAETGEIRDLVQGGHWYVPANMASTDEWRTGKSLQSQLELDELIKRHGGSSVPLKRVGARLYVKISAPMVSPDGKRIVYSMTLCRDSAFEGEKLFLGSGIWVLDLEKGASQRIYTMDGKDGAIGRVTWVPGSEKVAFLRYRDFNGTDGQIDTMDLDSRQVRTLLPTTAEHFTNLELIGLPGQQVSFISIAKGEPDTAKRYLVDTRTGEMKRQQVDIHGWDTFWRFSLLY</sequence>
<protein>
    <recommendedName>
        <fullName evidence="3">Dipeptidylpeptidase IV N-terminal domain-containing protein</fullName>
    </recommendedName>
</protein>
<dbReference type="Proteomes" id="UP001208017">
    <property type="component" value="Unassembled WGS sequence"/>
</dbReference>
<evidence type="ECO:0000313" key="2">
    <source>
        <dbReference type="Proteomes" id="UP001208017"/>
    </source>
</evidence>
<evidence type="ECO:0000313" key="1">
    <source>
        <dbReference type="EMBL" id="MCX7571637.1"/>
    </source>
</evidence>
<reference evidence="1 2" key="1">
    <citation type="submission" date="2022-11" db="EMBL/GenBank/DDBJ databases">
        <title>Study of microbial diversity in lake waters.</title>
        <authorList>
            <person name="Zhang J."/>
        </authorList>
    </citation>
    <scope>NUCLEOTIDE SEQUENCE [LARGE SCALE GENOMIC DNA]</scope>
    <source>
        <strain evidence="1 2">DT12</strain>
    </source>
</reference>